<proteinExistence type="predicted"/>
<gene>
    <name evidence="1" type="ORF">LTS18_009383</name>
</gene>
<dbReference type="EMBL" id="JAWDJW010008867">
    <property type="protein sequence ID" value="KAK3060091.1"/>
    <property type="molecule type" value="Genomic_DNA"/>
</dbReference>
<organism evidence="1 2">
    <name type="scientific">Coniosporium uncinatum</name>
    <dbReference type="NCBI Taxonomy" id="93489"/>
    <lineage>
        <taxon>Eukaryota</taxon>
        <taxon>Fungi</taxon>
        <taxon>Dikarya</taxon>
        <taxon>Ascomycota</taxon>
        <taxon>Pezizomycotina</taxon>
        <taxon>Dothideomycetes</taxon>
        <taxon>Dothideomycetes incertae sedis</taxon>
        <taxon>Coniosporium</taxon>
    </lineage>
</organism>
<protein>
    <submittedName>
        <fullName evidence="1">Uncharacterized protein</fullName>
    </submittedName>
</protein>
<name>A0ACC3D0Q1_9PEZI</name>
<feature type="non-terminal residue" evidence="1">
    <location>
        <position position="1"/>
    </location>
</feature>
<reference evidence="1" key="1">
    <citation type="submission" date="2024-09" db="EMBL/GenBank/DDBJ databases">
        <title>Black Yeasts Isolated from many extreme environments.</title>
        <authorList>
            <person name="Coleine C."/>
            <person name="Stajich J.E."/>
            <person name="Selbmann L."/>
        </authorList>
    </citation>
    <scope>NUCLEOTIDE SEQUENCE</scope>
    <source>
        <strain evidence="1">CCFEE 5737</strain>
    </source>
</reference>
<comment type="caution">
    <text evidence="1">The sequence shown here is derived from an EMBL/GenBank/DDBJ whole genome shotgun (WGS) entry which is preliminary data.</text>
</comment>
<dbReference type="Proteomes" id="UP001186974">
    <property type="component" value="Unassembled WGS sequence"/>
</dbReference>
<accession>A0ACC3D0Q1</accession>
<sequence length="115" mass="13625">NKFVSERNPTIVTFPTRSLDMTPYVEPNPTLHPTSEPLIYDLVANITHEAVRTRDDSVEGEAEKKVWRVHLRDKTREEWWEVQDLFVERVRGETVFARESYLQVWERRRGTGKAK</sequence>
<evidence type="ECO:0000313" key="1">
    <source>
        <dbReference type="EMBL" id="KAK3060091.1"/>
    </source>
</evidence>
<evidence type="ECO:0000313" key="2">
    <source>
        <dbReference type="Proteomes" id="UP001186974"/>
    </source>
</evidence>
<keyword evidence="2" id="KW-1185">Reference proteome</keyword>